<accession>A0A9D4T4C9</accession>
<name>A0A9D4T4C9_RHISA</name>
<evidence type="ECO:0000256" key="1">
    <source>
        <dbReference type="SAM" id="MobiDB-lite"/>
    </source>
</evidence>
<dbReference type="VEuPathDB" id="VectorBase:RSAN_055567"/>
<organism evidence="2 3">
    <name type="scientific">Rhipicephalus sanguineus</name>
    <name type="common">Brown dog tick</name>
    <name type="synonym">Ixodes sanguineus</name>
    <dbReference type="NCBI Taxonomy" id="34632"/>
    <lineage>
        <taxon>Eukaryota</taxon>
        <taxon>Metazoa</taxon>
        <taxon>Ecdysozoa</taxon>
        <taxon>Arthropoda</taxon>
        <taxon>Chelicerata</taxon>
        <taxon>Arachnida</taxon>
        <taxon>Acari</taxon>
        <taxon>Parasitiformes</taxon>
        <taxon>Ixodida</taxon>
        <taxon>Ixodoidea</taxon>
        <taxon>Ixodidae</taxon>
        <taxon>Rhipicephalinae</taxon>
        <taxon>Rhipicephalus</taxon>
        <taxon>Rhipicephalus</taxon>
    </lineage>
</organism>
<evidence type="ECO:0000313" key="2">
    <source>
        <dbReference type="EMBL" id="KAH7973097.1"/>
    </source>
</evidence>
<protein>
    <recommendedName>
        <fullName evidence="4">BEN domain-containing protein</fullName>
    </recommendedName>
</protein>
<evidence type="ECO:0000313" key="3">
    <source>
        <dbReference type="Proteomes" id="UP000821837"/>
    </source>
</evidence>
<evidence type="ECO:0008006" key="4">
    <source>
        <dbReference type="Google" id="ProtNLM"/>
    </source>
</evidence>
<dbReference type="PANTHER" id="PTHR14628:SF1">
    <property type="entry name" value="BEN DOMAIN-CONTAINING PROTEIN 5"/>
    <property type="match status" value="1"/>
</dbReference>
<dbReference type="EMBL" id="JABSTV010001247">
    <property type="protein sequence ID" value="KAH7973097.1"/>
    <property type="molecule type" value="Genomic_DNA"/>
</dbReference>
<dbReference type="AlphaFoldDB" id="A0A9D4T4C9"/>
<sequence>MVPNSMRQALQQRLQALEAEMQLLKEQVEHNKELTTDTSRSSSPQQPSDNTCRCTTQPYEALQQEVQELRSLNKELQKSLLKKIFSSVPKRAPPLGAAAVLQQEAGNDALELGQHEESLVDQGIDFLGEEGAAQSTVIGSPRDDGKYYAGSGRWVEKESRDLLMKAPTDSMFCRSAAMLYWSADQLRNRSVTGTLSNKCRSLGKTVAKSALTPEKVSSLKGHVKSA</sequence>
<reference evidence="2" key="2">
    <citation type="submission" date="2021-09" db="EMBL/GenBank/DDBJ databases">
        <authorList>
            <person name="Jia N."/>
            <person name="Wang J."/>
            <person name="Shi W."/>
            <person name="Du L."/>
            <person name="Sun Y."/>
            <person name="Zhan W."/>
            <person name="Jiang J."/>
            <person name="Wang Q."/>
            <person name="Zhang B."/>
            <person name="Ji P."/>
            <person name="Sakyi L.B."/>
            <person name="Cui X."/>
            <person name="Yuan T."/>
            <person name="Jiang B."/>
            <person name="Yang W."/>
            <person name="Lam T.T.-Y."/>
            <person name="Chang Q."/>
            <person name="Ding S."/>
            <person name="Wang X."/>
            <person name="Zhu J."/>
            <person name="Ruan X."/>
            <person name="Zhao L."/>
            <person name="Wei J."/>
            <person name="Que T."/>
            <person name="Du C."/>
            <person name="Cheng J."/>
            <person name="Dai P."/>
            <person name="Han X."/>
            <person name="Huang E."/>
            <person name="Gao Y."/>
            <person name="Liu J."/>
            <person name="Shao H."/>
            <person name="Ye R."/>
            <person name="Li L."/>
            <person name="Wei W."/>
            <person name="Wang X."/>
            <person name="Wang C."/>
            <person name="Huo Q."/>
            <person name="Li W."/>
            <person name="Guo W."/>
            <person name="Chen H."/>
            <person name="Chen S."/>
            <person name="Zhou L."/>
            <person name="Zhou L."/>
            <person name="Ni X."/>
            <person name="Tian J."/>
            <person name="Zhou Y."/>
            <person name="Sheng Y."/>
            <person name="Liu T."/>
            <person name="Pan Y."/>
            <person name="Xia L."/>
            <person name="Li J."/>
            <person name="Zhao F."/>
            <person name="Cao W."/>
        </authorList>
    </citation>
    <scope>NUCLEOTIDE SEQUENCE</scope>
    <source>
        <strain evidence="2">Rsan-2018</strain>
        <tissue evidence="2">Larvae</tissue>
    </source>
</reference>
<reference evidence="2" key="1">
    <citation type="journal article" date="2020" name="Cell">
        <title>Large-Scale Comparative Analyses of Tick Genomes Elucidate Their Genetic Diversity and Vector Capacities.</title>
        <authorList>
            <consortium name="Tick Genome and Microbiome Consortium (TIGMIC)"/>
            <person name="Jia N."/>
            <person name="Wang J."/>
            <person name="Shi W."/>
            <person name="Du L."/>
            <person name="Sun Y."/>
            <person name="Zhan W."/>
            <person name="Jiang J.F."/>
            <person name="Wang Q."/>
            <person name="Zhang B."/>
            <person name="Ji P."/>
            <person name="Bell-Sakyi L."/>
            <person name="Cui X.M."/>
            <person name="Yuan T.T."/>
            <person name="Jiang B.G."/>
            <person name="Yang W.F."/>
            <person name="Lam T.T."/>
            <person name="Chang Q.C."/>
            <person name="Ding S.J."/>
            <person name="Wang X.J."/>
            <person name="Zhu J.G."/>
            <person name="Ruan X.D."/>
            <person name="Zhao L."/>
            <person name="Wei J.T."/>
            <person name="Ye R.Z."/>
            <person name="Que T.C."/>
            <person name="Du C.H."/>
            <person name="Zhou Y.H."/>
            <person name="Cheng J.X."/>
            <person name="Dai P.F."/>
            <person name="Guo W.B."/>
            <person name="Han X.H."/>
            <person name="Huang E.J."/>
            <person name="Li L.F."/>
            <person name="Wei W."/>
            <person name="Gao Y.C."/>
            <person name="Liu J.Z."/>
            <person name="Shao H.Z."/>
            <person name="Wang X."/>
            <person name="Wang C.C."/>
            <person name="Yang T.C."/>
            <person name="Huo Q.B."/>
            <person name="Li W."/>
            <person name="Chen H.Y."/>
            <person name="Chen S.E."/>
            <person name="Zhou L.G."/>
            <person name="Ni X.B."/>
            <person name="Tian J.H."/>
            <person name="Sheng Y."/>
            <person name="Liu T."/>
            <person name="Pan Y.S."/>
            <person name="Xia L.Y."/>
            <person name="Li J."/>
            <person name="Zhao F."/>
            <person name="Cao W.C."/>
        </authorList>
    </citation>
    <scope>NUCLEOTIDE SEQUENCE</scope>
    <source>
        <strain evidence="2">Rsan-2018</strain>
    </source>
</reference>
<feature type="region of interest" description="Disordered" evidence="1">
    <location>
        <begin position="31"/>
        <end position="52"/>
    </location>
</feature>
<dbReference type="GO" id="GO:0045892">
    <property type="term" value="P:negative regulation of DNA-templated transcription"/>
    <property type="evidence" value="ECO:0007669"/>
    <property type="project" value="InterPro"/>
</dbReference>
<dbReference type="PANTHER" id="PTHR14628">
    <property type="entry name" value="BEN DOMAIN-CONTAINING PROTEIN 5"/>
    <property type="match status" value="1"/>
</dbReference>
<dbReference type="GO" id="GO:0003677">
    <property type="term" value="F:DNA binding"/>
    <property type="evidence" value="ECO:0007669"/>
    <property type="project" value="InterPro"/>
</dbReference>
<feature type="compositionally biased region" description="Polar residues" evidence="1">
    <location>
        <begin position="36"/>
        <end position="52"/>
    </location>
</feature>
<dbReference type="InterPro" id="IPR040391">
    <property type="entry name" value="BEND5"/>
</dbReference>
<proteinExistence type="predicted"/>
<keyword evidence="3" id="KW-1185">Reference proteome</keyword>
<comment type="caution">
    <text evidence="2">The sequence shown here is derived from an EMBL/GenBank/DDBJ whole genome shotgun (WGS) entry which is preliminary data.</text>
</comment>
<gene>
    <name evidence="2" type="ORF">HPB52_021594</name>
</gene>
<dbReference type="Proteomes" id="UP000821837">
    <property type="component" value="Chromosome 11"/>
</dbReference>